<comment type="similarity">
    <text evidence="2">Belongs to the SusD family.</text>
</comment>
<evidence type="ECO:0000259" key="6">
    <source>
        <dbReference type="Pfam" id="PF07980"/>
    </source>
</evidence>
<evidence type="ECO:0000256" key="1">
    <source>
        <dbReference type="ARBA" id="ARBA00004442"/>
    </source>
</evidence>
<dbReference type="OrthoDB" id="973538at2"/>
<protein>
    <submittedName>
        <fullName evidence="8">RagB/SusD family nutrient uptake outer membrane protein</fullName>
    </submittedName>
</protein>
<reference evidence="8 9" key="1">
    <citation type="submission" date="2019-01" db="EMBL/GenBank/DDBJ databases">
        <authorList>
            <person name="Chen W.-M."/>
        </authorList>
    </citation>
    <scope>NUCLEOTIDE SEQUENCE [LARGE SCALE GENOMIC DNA]</scope>
    <source>
        <strain evidence="8 9">YBJ-36</strain>
    </source>
</reference>
<dbReference type="Pfam" id="PF14322">
    <property type="entry name" value="SusD-like_3"/>
    <property type="match status" value="1"/>
</dbReference>
<dbReference type="Pfam" id="PF07980">
    <property type="entry name" value="SusD_RagB"/>
    <property type="match status" value="1"/>
</dbReference>
<comment type="subcellular location">
    <subcellularLocation>
        <location evidence="1">Cell outer membrane</location>
    </subcellularLocation>
</comment>
<evidence type="ECO:0000256" key="3">
    <source>
        <dbReference type="ARBA" id="ARBA00022729"/>
    </source>
</evidence>
<feature type="domain" description="SusD-like N-terminal" evidence="7">
    <location>
        <begin position="75"/>
        <end position="242"/>
    </location>
</feature>
<evidence type="ECO:0000256" key="5">
    <source>
        <dbReference type="ARBA" id="ARBA00023237"/>
    </source>
</evidence>
<keyword evidence="3" id="KW-0732">Signal</keyword>
<evidence type="ECO:0000256" key="4">
    <source>
        <dbReference type="ARBA" id="ARBA00023136"/>
    </source>
</evidence>
<organism evidence="8 9">
    <name type="scientific">Mucilaginibacter limnophilus</name>
    <dbReference type="NCBI Taxonomy" id="1932778"/>
    <lineage>
        <taxon>Bacteria</taxon>
        <taxon>Pseudomonadati</taxon>
        <taxon>Bacteroidota</taxon>
        <taxon>Sphingobacteriia</taxon>
        <taxon>Sphingobacteriales</taxon>
        <taxon>Sphingobacteriaceae</taxon>
        <taxon>Mucilaginibacter</taxon>
    </lineage>
</organism>
<dbReference type="EMBL" id="SACK01000004">
    <property type="protein sequence ID" value="RVU00678.1"/>
    <property type="molecule type" value="Genomic_DNA"/>
</dbReference>
<keyword evidence="9" id="KW-1185">Reference proteome</keyword>
<dbReference type="Gene3D" id="1.25.40.390">
    <property type="match status" value="1"/>
</dbReference>
<keyword evidence="5" id="KW-0998">Cell outer membrane</keyword>
<feature type="domain" description="RagB/SusD" evidence="6">
    <location>
        <begin position="433"/>
        <end position="602"/>
    </location>
</feature>
<dbReference type="SUPFAM" id="SSF48452">
    <property type="entry name" value="TPR-like"/>
    <property type="match status" value="1"/>
</dbReference>
<evidence type="ECO:0000313" key="9">
    <source>
        <dbReference type="Proteomes" id="UP000282759"/>
    </source>
</evidence>
<evidence type="ECO:0000259" key="7">
    <source>
        <dbReference type="Pfam" id="PF14322"/>
    </source>
</evidence>
<gene>
    <name evidence="8" type="ORF">EOD41_11820</name>
</gene>
<dbReference type="InterPro" id="IPR033985">
    <property type="entry name" value="SusD-like_N"/>
</dbReference>
<proteinExistence type="inferred from homology"/>
<evidence type="ECO:0000313" key="8">
    <source>
        <dbReference type="EMBL" id="RVU00678.1"/>
    </source>
</evidence>
<comment type="caution">
    <text evidence="8">The sequence shown here is derived from an EMBL/GenBank/DDBJ whole genome shotgun (WGS) entry which is preliminary data.</text>
</comment>
<dbReference type="RefSeq" id="WP_127705077.1">
    <property type="nucleotide sequence ID" value="NZ_SACK01000004.1"/>
</dbReference>
<accession>A0A437MSU3</accession>
<dbReference type="Proteomes" id="UP000282759">
    <property type="component" value="Unassembled WGS sequence"/>
</dbReference>
<dbReference type="InterPro" id="IPR012944">
    <property type="entry name" value="SusD_RagB_dom"/>
</dbReference>
<dbReference type="GO" id="GO:0009279">
    <property type="term" value="C:cell outer membrane"/>
    <property type="evidence" value="ECO:0007669"/>
    <property type="project" value="UniProtKB-SubCell"/>
</dbReference>
<sequence length="602" mass="67158">MKIFKIYIPVLIVILAAGCRKDPKLVAPTDVYPTNGYPKTISDLQSVLVPAYSNFRSVGLWGFELMPKVLANSTHTANAVYGGDQAWNEMTNNNLSISNNYVSRVWASLYTGVKNCNVVLNAADFFEQNYATDNDKAMIDRIRGQAYFLRAFYYFQLECFYGEAYIKAGGANGDKKGVPLYGKFPADLESTQIGRSTTRETWDLIEGDLQKAAELLDGVNWTGNDQGRVTEWAAKALLGKAYVFTEDWANAKTVLLDVIQNSGKTLMSYEKYKDSFIGNKASEFNEESLFELNIDGDSKGNYGPWGNTPNATNLPGVVWAPWSLGGNGTEADGFPLGYDNESIHDQNVKRFGYPLGYYNIVDNPDFDASKPASYRNPEKVMDPAYKAAALAVRANKTADPRLFVSTLQPWLDSVRFDGANWAPVSKPRYLIGQQQYGFSFRKGANILWNLNAHPEQPNNIYFLRLADVYLLYAEAAKGSGDNTTAVEYLNKVKRRAYGYPVDAPSPVDYTSLTDNTVAIDDPVLGNNPLYYERWAELFNEGHWWFDVCRWRIGPSEAAYYGTALNVGGAPFTFNESKSYSWPIPLGEFNSNAAIAGQQNPNY</sequence>
<dbReference type="PROSITE" id="PS51257">
    <property type="entry name" value="PROKAR_LIPOPROTEIN"/>
    <property type="match status" value="1"/>
</dbReference>
<keyword evidence="4" id="KW-0472">Membrane</keyword>
<dbReference type="AlphaFoldDB" id="A0A437MSU3"/>
<evidence type="ECO:0000256" key="2">
    <source>
        <dbReference type="ARBA" id="ARBA00006275"/>
    </source>
</evidence>
<name>A0A437MSU3_9SPHI</name>
<dbReference type="InterPro" id="IPR011990">
    <property type="entry name" value="TPR-like_helical_dom_sf"/>
</dbReference>